<dbReference type="EMBL" id="JAGSMN010001181">
    <property type="protein sequence ID" value="MBR7678045.1"/>
    <property type="molecule type" value="Genomic_DNA"/>
</dbReference>
<gene>
    <name evidence="2" type="ORF">KDA82_34700</name>
</gene>
<dbReference type="InterPro" id="IPR009241">
    <property type="entry name" value="HigB-like"/>
</dbReference>
<dbReference type="AlphaFoldDB" id="A0A8T4J238"/>
<protein>
    <submittedName>
        <fullName evidence="2">Type II toxin-antitoxin system RelE/ParE family toxin</fullName>
    </submittedName>
</protein>
<evidence type="ECO:0000313" key="2">
    <source>
        <dbReference type="EMBL" id="MBR7678045.1"/>
    </source>
</evidence>
<feature type="compositionally biased region" description="Basic and acidic residues" evidence="1">
    <location>
        <begin position="151"/>
        <end position="171"/>
    </location>
</feature>
<proteinExistence type="predicted"/>
<accession>A0A8T4J238</accession>
<keyword evidence="3" id="KW-1185">Reference proteome</keyword>
<evidence type="ECO:0000313" key="3">
    <source>
        <dbReference type="Proteomes" id="UP000675554"/>
    </source>
</evidence>
<dbReference type="Proteomes" id="UP000675554">
    <property type="component" value="Unassembled WGS sequence"/>
</dbReference>
<sequence>QRPSPLPAATPRTGGSVFGKHHLTSTYSINAMAWGTVELEPEVDQWIHDLSDEEWAQALFHLDLLEEWGVELGFPYTSQLEGKFRELRFYCGGQRVRITYFVTGERRIIMLTVFRKTRQREQAEVGRPSARCGYASRQATPWMARRHRERSRTTYAERPEIRRTFQPADRA</sequence>
<comment type="caution">
    <text evidence="2">The sequence shown here is derived from an EMBL/GenBank/DDBJ whole genome shotgun (WGS) entry which is preliminary data.</text>
</comment>
<evidence type="ECO:0000256" key="1">
    <source>
        <dbReference type="SAM" id="MobiDB-lite"/>
    </source>
</evidence>
<feature type="non-terminal residue" evidence="2">
    <location>
        <position position="1"/>
    </location>
</feature>
<name>A0A8T4J238_9ACTN</name>
<feature type="region of interest" description="Disordered" evidence="1">
    <location>
        <begin position="146"/>
        <end position="171"/>
    </location>
</feature>
<reference evidence="2" key="1">
    <citation type="submission" date="2021-04" db="EMBL/GenBank/DDBJ databases">
        <title>Sequencing of actinobacteria type strains.</title>
        <authorList>
            <person name="Nguyen G.-S."/>
            <person name="Wentzel A."/>
        </authorList>
    </citation>
    <scope>NUCLEOTIDE SEQUENCE</scope>
    <source>
        <strain evidence="2">DSM 42095</strain>
    </source>
</reference>
<organism evidence="2 3">
    <name type="scientific">Streptomyces daliensis</name>
    <dbReference type="NCBI Taxonomy" id="299421"/>
    <lineage>
        <taxon>Bacteria</taxon>
        <taxon>Bacillati</taxon>
        <taxon>Actinomycetota</taxon>
        <taxon>Actinomycetes</taxon>
        <taxon>Kitasatosporales</taxon>
        <taxon>Streptomycetaceae</taxon>
        <taxon>Streptomyces</taxon>
    </lineage>
</organism>
<dbReference type="Pfam" id="PF05973">
    <property type="entry name" value="Gp49"/>
    <property type="match status" value="1"/>
</dbReference>